<protein>
    <submittedName>
        <fullName evidence="1">24852_t:CDS:1</fullName>
    </submittedName>
</protein>
<comment type="caution">
    <text evidence="1">The sequence shown here is derived from an EMBL/GenBank/DDBJ whole genome shotgun (WGS) entry which is preliminary data.</text>
</comment>
<evidence type="ECO:0000313" key="1">
    <source>
        <dbReference type="EMBL" id="CAG8657916.1"/>
    </source>
</evidence>
<dbReference type="AlphaFoldDB" id="A0A9N9H5D4"/>
<keyword evidence="2" id="KW-1185">Reference proteome</keyword>
<dbReference type="Proteomes" id="UP000789405">
    <property type="component" value="Unassembled WGS sequence"/>
</dbReference>
<reference evidence="1" key="1">
    <citation type="submission" date="2021-06" db="EMBL/GenBank/DDBJ databases">
        <authorList>
            <person name="Kallberg Y."/>
            <person name="Tangrot J."/>
            <person name="Rosling A."/>
        </authorList>
    </citation>
    <scope>NUCLEOTIDE SEQUENCE</scope>
    <source>
        <strain evidence="1">MA453B</strain>
    </source>
</reference>
<dbReference type="EMBL" id="CAJVPY010006180">
    <property type="protein sequence ID" value="CAG8657916.1"/>
    <property type="molecule type" value="Genomic_DNA"/>
</dbReference>
<gene>
    <name evidence="1" type="ORF">DERYTH_LOCUS10550</name>
</gene>
<name>A0A9N9H5D4_9GLOM</name>
<organism evidence="1 2">
    <name type="scientific">Dentiscutata erythropus</name>
    <dbReference type="NCBI Taxonomy" id="1348616"/>
    <lineage>
        <taxon>Eukaryota</taxon>
        <taxon>Fungi</taxon>
        <taxon>Fungi incertae sedis</taxon>
        <taxon>Mucoromycota</taxon>
        <taxon>Glomeromycotina</taxon>
        <taxon>Glomeromycetes</taxon>
        <taxon>Diversisporales</taxon>
        <taxon>Gigasporaceae</taxon>
        <taxon>Dentiscutata</taxon>
    </lineage>
</organism>
<proteinExistence type="predicted"/>
<dbReference type="OrthoDB" id="2369402at2759"/>
<sequence length="44" mass="5146">MQNPRGKHANEIISPYLQKKALEFITEHSKNQVKKLKAENIELK</sequence>
<accession>A0A9N9H5D4</accession>
<evidence type="ECO:0000313" key="2">
    <source>
        <dbReference type="Proteomes" id="UP000789405"/>
    </source>
</evidence>